<dbReference type="Pfam" id="PF12647">
    <property type="entry name" value="RNHCP"/>
    <property type="match status" value="1"/>
</dbReference>
<dbReference type="PATRIC" id="fig|1048834.4.peg.1569"/>
<feature type="domain" description="RNHCP" evidence="1">
    <location>
        <begin position="11"/>
        <end position="90"/>
    </location>
</feature>
<dbReference type="KEGG" id="aad:TC41_1651"/>
<protein>
    <recommendedName>
        <fullName evidence="1">RNHCP domain-containing protein</fullName>
    </recommendedName>
</protein>
<reference evidence="3" key="2">
    <citation type="submission" date="2011-06" db="EMBL/GenBank/DDBJ databases">
        <title>The complete genome sequence of Alicyclobacillus acidocaldarius sp. Tc-4-1.</title>
        <authorList>
            <person name="Chen Y."/>
            <person name="He Y."/>
            <person name="Dong Z."/>
            <person name="Hu S."/>
        </authorList>
    </citation>
    <scope>NUCLEOTIDE SEQUENCE [LARGE SCALE GENOMIC DNA]</scope>
    <source>
        <strain evidence="3">Tc-4-1</strain>
    </source>
</reference>
<organism evidence="2 3">
    <name type="scientific">Alicyclobacillus acidocaldarius (strain Tc-4-1)</name>
    <name type="common">Bacillus acidocaldarius</name>
    <dbReference type="NCBI Taxonomy" id="1048834"/>
    <lineage>
        <taxon>Bacteria</taxon>
        <taxon>Bacillati</taxon>
        <taxon>Bacillota</taxon>
        <taxon>Bacilli</taxon>
        <taxon>Bacillales</taxon>
        <taxon>Alicyclobacillaceae</taxon>
        <taxon>Alicyclobacillus</taxon>
    </lineage>
</organism>
<sequence length="109" mass="12521">MTMAAFIRRNEPFTCAHCGLRVEPAERTCRNHCPRCLYSLHVDVDPGDRANSCGGLMEPVRVEYHSKKGLQIVHRCTCCGQETRNIALLDVAVQPDNRERLYELMRHPR</sequence>
<dbReference type="EMBL" id="CP002902">
    <property type="protein sequence ID" value="AEJ43580.1"/>
    <property type="molecule type" value="Genomic_DNA"/>
</dbReference>
<dbReference type="Proteomes" id="UP000000292">
    <property type="component" value="Chromosome"/>
</dbReference>
<dbReference type="AlphaFoldDB" id="F8IKK1"/>
<dbReference type="STRING" id="1048834.TC41_1651"/>
<dbReference type="InterPro" id="IPR024439">
    <property type="entry name" value="RNHCP"/>
</dbReference>
<dbReference type="eggNOG" id="COG1162">
    <property type="taxonomic scope" value="Bacteria"/>
</dbReference>
<name>F8IKK1_ALIAT</name>
<evidence type="ECO:0000313" key="3">
    <source>
        <dbReference type="Proteomes" id="UP000000292"/>
    </source>
</evidence>
<gene>
    <name evidence="2" type="ordered locus">TC41_1651</name>
</gene>
<accession>F8IKK1</accession>
<reference evidence="2 3" key="1">
    <citation type="journal article" date="2011" name="J. Bacteriol.">
        <title>Complete Genome Sequence of Alicyclobacillus acidocaldarius Strain Tc-4-1.</title>
        <authorList>
            <person name="Chen Y."/>
            <person name="He Y."/>
            <person name="Zhang B."/>
            <person name="Yang J."/>
            <person name="Li W."/>
            <person name="Dong Z."/>
            <person name="Hu S."/>
        </authorList>
    </citation>
    <scope>NUCLEOTIDE SEQUENCE [LARGE SCALE GENOMIC DNA]</scope>
    <source>
        <strain evidence="2 3">Tc-4-1</strain>
    </source>
</reference>
<evidence type="ECO:0000259" key="1">
    <source>
        <dbReference type="Pfam" id="PF12647"/>
    </source>
</evidence>
<proteinExistence type="predicted"/>
<evidence type="ECO:0000313" key="2">
    <source>
        <dbReference type="EMBL" id="AEJ43580.1"/>
    </source>
</evidence>
<dbReference type="HOGENOM" id="CLU_122829_1_1_9"/>